<feature type="signal peptide" evidence="1">
    <location>
        <begin position="1"/>
        <end position="20"/>
    </location>
</feature>
<evidence type="ECO:0000256" key="1">
    <source>
        <dbReference type="SAM" id="SignalP"/>
    </source>
</evidence>
<dbReference type="RefSeq" id="WP_220250147.1">
    <property type="nucleotide sequence ID" value="NZ_JAICCF010000002.1"/>
</dbReference>
<gene>
    <name evidence="2" type="ORF">K1Y79_11430</name>
</gene>
<comment type="caution">
    <text evidence="2">The sequence shown here is derived from an EMBL/GenBank/DDBJ whole genome shotgun (WGS) entry which is preliminary data.</text>
</comment>
<accession>A0ABS7GDQ5</accession>
<keyword evidence="3" id="KW-1185">Reference proteome</keyword>
<evidence type="ECO:0000313" key="2">
    <source>
        <dbReference type="EMBL" id="MBW8684944.1"/>
    </source>
</evidence>
<keyword evidence="1" id="KW-0732">Signal</keyword>
<name>A0ABS7GDQ5_9BACT</name>
<protein>
    <submittedName>
        <fullName evidence="2">Uncharacterized protein</fullName>
    </submittedName>
</protein>
<proteinExistence type="predicted"/>
<dbReference type="Proteomes" id="UP000812961">
    <property type="component" value="Unassembled WGS sequence"/>
</dbReference>
<reference evidence="2 3" key="1">
    <citation type="submission" date="2021-08" db="EMBL/GenBank/DDBJ databases">
        <title>The genome sequence of Chitinophaga sp. B61.</title>
        <authorList>
            <person name="Zhang X."/>
        </authorList>
    </citation>
    <scope>NUCLEOTIDE SEQUENCE [LARGE SCALE GENOMIC DNA]</scope>
    <source>
        <strain evidence="2 3">B61</strain>
    </source>
</reference>
<feature type="chain" id="PRO_5046310189" evidence="1">
    <location>
        <begin position="21"/>
        <end position="164"/>
    </location>
</feature>
<evidence type="ECO:0000313" key="3">
    <source>
        <dbReference type="Proteomes" id="UP000812961"/>
    </source>
</evidence>
<organism evidence="2 3">
    <name type="scientific">Chitinophaga rhizophila</name>
    <dbReference type="NCBI Taxonomy" id="2866212"/>
    <lineage>
        <taxon>Bacteria</taxon>
        <taxon>Pseudomonadati</taxon>
        <taxon>Bacteroidota</taxon>
        <taxon>Chitinophagia</taxon>
        <taxon>Chitinophagales</taxon>
        <taxon>Chitinophagaceae</taxon>
        <taxon>Chitinophaga</taxon>
    </lineage>
</organism>
<sequence>MYPFVVTFTLFCLLSLTSFAQPSADSLHEQKMNRIFMEDVMPYLQTCDTTPDWTTLGKRLINRYGDIGEEVHLLSQTIYSMQQDDWANFSVAIIPYAKKYGLSIPSKQRYAFSDYMRYHARMLYQSGHKEEGIRWQILALPLARSTDHDGMLETVERMKKGELE</sequence>
<dbReference type="EMBL" id="JAICCF010000002">
    <property type="protein sequence ID" value="MBW8684944.1"/>
    <property type="molecule type" value="Genomic_DNA"/>
</dbReference>